<evidence type="ECO:0000256" key="2">
    <source>
        <dbReference type="ARBA" id="ARBA00024325"/>
    </source>
</evidence>
<evidence type="ECO:0000256" key="1">
    <source>
        <dbReference type="ARBA" id="ARBA00022969"/>
    </source>
</evidence>
<dbReference type="Gene3D" id="1.20.1260.10">
    <property type="match status" value="1"/>
</dbReference>
<dbReference type="EMBL" id="CP009287">
    <property type="protein sequence ID" value="AIQ67692.1"/>
    <property type="molecule type" value="Genomic_DNA"/>
</dbReference>
<dbReference type="PANTHER" id="PTHR39183:SF1">
    <property type="entry name" value="SPORE COAT PROTEIN F-LIKE PROTEIN YHCQ"/>
    <property type="match status" value="1"/>
</dbReference>
<proteinExistence type="inferred from homology"/>
<comment type="subcellular location">
    <subcellularLocation>
        <location evidence="2">Spore coat</location>
    </subcellularLocation>
</comment>
<dbReference type="AlphaFoldDB" id="A0A089M3B0"/>
<dbReference type="HOGENOM" id="CLU_163858_2_0_9"/>
<dbReference type="KEGG" id="pgm:PGRAT_08655"/>
<name>A0A089M3B0_9BACL</name>
<dbReference type="InterPro" id="IPR012851">
    <property type="entry name" value="Spore_coat_CotF-like"/>
</dbReference>
<evidence type="ECO:0000313" key="5">
    <source>
        <dbReference type="Proteomes" id="UP000029500"/>
    </source>
</evidence>
<gene>
    <name evidence="4" type="ORF">PGRAT_08655</name>
</gene>
<dbReference type="Proteomes" id="UP000029500">
    <property type="component" value="Chromosome"/>
</dbReference>
<reference evidence="4 5" key="1">
    <citation type="submission" date="2014-08" db="EMBL/GenBank/DDBJ databases">
        <title>Comparative genomics of the Paenibacillus odorifer group.</title>
        <authorList>
            <person name="den Bakker H.C."/>
            <person name="Tsai Y.-C."/>
            <person name="Martin N."/>
            <person name="Korlach J."/>
            <person name="Wiedmann M."/>
        </authorList>
    </citation>
    <scope>NUCLEOTIDE SEQUENCE [LARGE SCALE GENOMIC DNA]</scope>
    <source>
        <strain evidence="4 5">DSM 15220</strain>
    </source>
</reference>
<protein>
    <submittedName>
        <fullName evidence="4">Spore gernimation protein GerQ</fullName>
    </submittedName>
</protein>
<keyword evidence="1" id="KW-0749">Sporulation</keyword>
<organism evidence="4 5">
    <name type="scientific">Paenibacillus graminis</name>
    <dbReference type="NCBI Taxonomy" id="189425"/>
    <lineage>
        <taxon>Bacteria</taxon>
        <taxon>Bacillati</taxon>
        <taxon>Bacillota</taxon>
        <taxon>Bacilli</taxon>
        <taxon>Bacillales</taxon>
        <taxon>Paenibacillaceae</taxon>
        <taxon>Paenibacillus</taxon>
    </lineage>
</organism>
<dbReference type="STRING" id="189425.PGRAT_08655"/>
<dbReference type="OrthoDB" id="1930261at2"/>
<dbReference type="InterPro" id="IPR012347">
    <property type="entry name" value="Ferritin-like"/>
</dbReference>
<evidence type="ECO:0000313" key="4">
    <source>
        <dbReference type="EMBL" id="AIQ67692.1"/>
    </source>
</evidence>
<accession>A0A089M3B0</accession>
<dbReference type="eggNOG" id="COG5577">
    <property type="taxonomic scope" value="Bacteria"/>
</dbReference>
<evidence type="ECO:0000256" key="3">
    <source>
        <dbReference type="ARBA" id="ARBA00024344"/>
    </source>
</evidence>
<comment type="similarity">
    <text evidence="3">Belongs to the CotF family.</text>
</comment>
<dbReference type="PANTHER" id="PTHR39183">
    <property type="entry name" value="SPORE COAT PROTEIN F-LIKE PROTEIN YHCQ"/>
    <property type="match status" value="1"/>
</dbReference>
<dbReference type="Pfam" id="PF07875">
    <property type="entry name" value="Coat_F"/>
    <property type="match status" value="1"/>
</dbReference>
<sequence length="100" mass="10908">MNPIVENLTGMNAMTDQAIATDLLMACKSGLKSYAAAISESASPEVRSTLNAQFGKAVGLHERVFNYMRDNGFYNAYDPSEQLQMDIQNADKALSLSNVQ</sequence>
<dbReference type="RefSeq" id="WP_025706435.1">
    <property type="nucleotide sequence ID" value="NZ_CP009287.1"/>
</dbReference>
<keyword evidence="5" id="KW-1185">Reference proteome</keyword>
<dbReference type="GO" id="GO:0030435">
    <property type="term" value="P:sporulation resulting in formation of a cellular spore"/>
    <property type="evidence" value="ECO:0007669"/>
    <property type="project" value="UniProtKB-KW"/>
</dbReference>